<gene>
    <name evidence="1" type="ORF">METZ01_LOCUS117100</name>
</gene>
<dbReference type="EMBL" id="UINC01015220">
    <property type="protein sequence ID" value="SVA64246.1"/>
    <property type="molecule type" value="Genomic_DNA"/>
</dbReference>
<dbReference type="AlphaFoldDB" id="A0A381XHL8"/>
<sequence>MRSILILITTLSLLFAKDINHKVQSIEKDATSSSSTRVENDSQINEFRTSREDTTTIWFEDFEGDISGWIIDSQWELTETESNSPTHSLHIDDSNYDIISTAISPVMTFPEIDENSGISFSFALNCNLPDFDGSGDNYLEDYYWVDIANLSDVPVYFHSSSSDAYEGQSWWCADADVGGYTDAWVQVLQSPVITVPVGGELSAMMKWGIEASAGASVAGTCTDGWDAANVRISNDGGSTWNLLTGDDVYDFEYGYGWIYNDVEYDCGGSLEQVAAGWGNQADWHEVTFDLNAYEGQDVLIRFAFGSDPAYSTPDDNTLTGFKVDNITVTNGDGDVVYFDNADDETTMIPMSGTEFAWDQVFYDYGDITRPGGLGWDSYDAGDPFNGNIMLDLSDLAGSDVRFRWKVRLDDNDDGGNGDGFFIDDIHVWEVNYNVIPTVQNLNIYSEDSQISLTWDMPPSESYDNDEIANDDGSPENSWAWGVETVKYGSVFDMPYGTESVVVHSASFAPNSLDDQPISAEIEAYNVSPIGIPETVPVYSTTATLEDETWTSIEFSDWTFPGDFLIALVVDSTVYMSIDEDATTAYSYIASPDFGSDDWLPVNYYDISGEWLIRSNVTTTGTAVEPGFNVYRDPGVDGSEWQLMFNGSNISTNEYVDNLTENGMEYCYKVSAVYGTEESDQAGPVCATPESNTIYEIAYDDGSAEASINAGTLNYIAVKFTPSGYPADLYRASFYTGGSTNGVGLVHVWDDDGENGSPGTILLEGLPITFVGNTWKYVSLSDFNITINDGSFYVGMRQTDQTPPIGIDEDNPSTYSIVDIGTGWEPFGNIYEGALMVRAELDSMNALGFDDGLAVNIPESFGLKQNFPNPFNPTTTIEFDLASGAFASIILY</sequence>
<feature type="non-terminal residue" evidence="1">
    <location>
        <position position="891"/>
    </location>
</feature>
<evidence type="ECO:0000313" key="1">
    <source>
        <dbReference type="EMBL" id="SVA64246.1"/>
    </source>
</evidence>
<dbReference type="InterPro" id="IPR013783">
    <property type="entry name" value="Ig-like_fold"/>
</dbReference>
<organism evidence="1">
    <name type="scientific">marine metagenome</name>
    <dbReference type="NCBI Taxonomy" id="408172"/>
    <lineage>
        <taxon>unclassified sequences</taxon>
        <taxon>metagenomes</taxon>
        <taxon>ecological metagenomes</taxon>
    </lineage>
</organism>
<reference evidence="1" key="1">
    <citation type="submission" date="2018-05" db="EMBL/GenBank/DDBJ databases">
        <authorList>
            <person name="Lanie J.A."/>
            <person name="Ng W.-L."/>
            <person name="Kazmierczak K.M."/>
            <person name="Andrzejewski T.M."/>
            <person name="Davidsen T.M."/>
            <person name="Wayne K.J."/>
            <person name="Tettelin H."/>
            <person name="Glass J.I."/>
            <person name="Rusch D."/>
            <person name="Podicherti R."/>
            <person name="Tsui H.-C.T."/>
            <person name="Winkler M.E."/>
        </authorList>
    </citation>
    <scope>NUCLEOTIDE SEQUENCE</scope>
</reference>
<dbReference type="Gene3D" id="2.60.40.10">
    <property type="entry name" value="Immunoglobulins"/>
    <property type="match status" value="1"/>
</dbReference>
<accession>A0A381XHL8</accession>
<name>A0A381XHL8_9ZZZZ</name>
<protein>
    <submittedName>
        <fullName evidence="1">Uncharacterized protein</fullName>
    </submittedName>
</protein>
<dbReference type="Pfam" id="PF20773">
    <property type="entry name" value="InhA-like_MAM"/>
    <property type="match status" value="1"/>
</dbReference>
<proteinExistence type="predicted"/>